<dbReference type="PROSITE" id="PS00061">
    <property type="entry name" value="ADH_SHORT"/>
    <property type="match status" value="1"/>
</dbReference>
<dbReference type="PRINTS" id="PR00081">
    <property type="entry name" value="GDHRDH"/>
</dbReference>
<name>A0A546Y7C8_AGRTU</name>
<dbReference type="EMBL" id="SGOE01000001">
    <property type="protein sequence ID" value="TRB08906.1"/>
    <property type="molecule type" value="Genomic_DNA"/>
</dbReference>
<dbReference type="InterPro" id="IPR020904">
    <property type="entry name" value="Sc_DH/Rdtase_CS"/>
</dbReference>
<dbReference type="GO" id="GO:0016491">
    <property type="term" value="F:oxidoreductase activity"/>
    <property type="evidence" value="ECO:0007669"/>
    <property type="project" value="UniProtKB-KW"/>
</dbReference>
<dbReference type="Gene3D" id="3.40.50.720">
    <property type="entry name" value="NAD(P)-binding Rossmann-like Domain"/>
    <property type="match status" value="1"/>
</dbReference>
<comment type="similarity">
    <text evidence="1">Belongs to the short-chain dehydrogenases/reductases (SDR) family.</text>
</comment>
<proteinExistence type="inferred from homology"/>
<accession>A0A546Y7C8</accession>
<dbReference type="PANTHER" id="PTHR43639:SF1">
    <property type="entry name" value="SHORT-CHAIN DEHYDROGENASE_REDUCTASE FAMILY PROTEIN"/>
    <property type="match status" value="1"/>
</dbReference>
<keyword evidence="2" id="KW-0560">Oxidoreductase</keyword>
<comment type="caution">
    <text evidence="3">The sequence shown here is derived from an EMBL/GenBank/DDBJ whole genome shotgun (WGS) entry which is preliminary data.</text>
</comment>
<evidence type="ECO:0000313" key="4">
    <source>
        <dbReference type="Proteomes" id="UP000317023"/>
    </source>
</evidence>
<dbReference type="PRINTS" id="PR00080">
    <property type="entry name" value="SDRFAMILY"/>
</dbReference>
<dbReference type="PANTHER" id="PTHR43639">
    <property type="entry name" value="OXIDOREDUCTASE, SHORT-CHAIN DEHYDROGENASE/REDUCTASE FAMILY (AFU_ORTHOLOGUE AFUA_5G02870)"/>
    <property type="match status" value="1"/>
</dbReference>
<dbReference type="RefSeq" id="WP_142855384.1">
    <property type="nucleotide sequence ID" value="NZ_SGOE01000001.1"/>
</dbReference>
<dbReference type="CDD" id="cd05233">
    <property type="entry name" value="SDR_c"/>
    <property type="match status" value="1"/>
</dbReference>
<gene>
    <name evidence="3" type="ORF">EXN61_03085</name>
</gene>
<dbReference type="Pfam" id="PF13561">
    <property type="entry name" value="adh_short_C2"/>
    <property type="match status" value="1"/>
</dbReference>
<dbReference type="Proteomes" id="UP000317023">
    <property type="component" value="Unassembled WGS sequence"/>
</dbReference>
<evidence type="ECO:0000256" key="1">
    <source>
        <dbReference type="ARBA" id="ARBA00006484"/>
    </source>
</evidence>
<reference evidence="3 4" key="1">
    <citation type="journal article" date="2019" name="Appl. Microbiol. Biotechnol.">
        <title>Differential efficiency of wild type rhizogenic strains for rol gene transformation of plants.</title>
        <authorList>
            <person name="Desmet S."/>
            <person name="De Keyser E."/>
            <person name="Van Vaerenbergh J."/>
            <person name="Baeyen S."/>
            <person name="Van Huylenbroeck J."/>
            <person name="Geelen D."/>
            <person name="Dhooghe E."/>
        </authorList>
    </citation>
    <scope>NUCLEOTIDE SEQUENCE [LARGE SCALE GENOMIC DNA]</scope>
    <source>
        <strain evidence="3 4">MAFF210266</strain>
    </source>
</reference>
<organism evidence="3 4">
    <name type="scientific">Agrobacterium tumefaciens</name>
    <dbReference type="NCBI Taxonomy" id="358"/>
    <lineage>
        <taxon>Bacteria</taxon>
        <taxon>Pseudomonadati</taxon>
        <taxon>Pseudomonadota</taxon>
        <taxon>Alphaproteobacteria</taxon>
        <taxon>Hyphomicrobiales</taxon>
        <taxon>Rhizobiaceae</taxon>
        <taxon>Rhizobium/Agrobacterium group</taxon>
        <taxon>Agrobacterium</taxon>
        <taxon>Agrobacterium tumefaciens complex</taxon>
    </lineage>
</organism>
<sequence>MDETKPMTQALFPDLKDAGVLITGGGSGIGASLVEAFAMQGAKVAFIDIAEEPSTALVRRLAGLAPHPVHFFRTDLRDIAAIASTVDAAASATGGIKVLVNNAAWDDRHDIDTVTEAYWDANQAVNLKQMFFTVQAALPYLRQANNASIVNFSSISFLLNMGELPSYAAAKAGIIGLTKSLAGRLGPDNIRVNTLLPGMIVTERQKELWLTDEGIAATMARQCLKRTLVAADLAGPSLFLASSASGAITAQSIIVDGGLL</sequence>
<evidence type="ECO:0000256" key="2">
    <source>
        <dbReference type="ARBA" id="ARBA00023002"/>
    </source>
</evidence>
<protein>
    <submittedName>
        <fullName evidence="3">SDR family oxidoreductase</fullName>
    </submittedName>
</protein>
<dbReference type="FunFam" id="3.40.50.720:FF:000084">
    <property type="entry name" value="Short-chain dehydrogenase reductase"/>
    <property type="match status" value="1"/>
</dbReference>
<dbReference type="InterPro" id="IPR036291">
    <property type="entry name" value="NAD(P)-bd_dom_sf"/>
</dbReference>
<dbReference type="InterPro" id="IPR002347">
    <property type="entry name" value="SDR_fam"/>
</dbReference>
<evidence type="ECO:0000313" key="3">
    <source>
        <dbReference type="EMBL" id="TRB08906.1"/>
    </source>
</evidence>
<dbReference type="SUPFAM" id="SSF51735">
    <property type="entry name" value="NAD(P)-binding Rossmann-fold domains"/>
    <property type="match status" value="1"/>
</dbReference>
<dbReference type="AlphaFoldDB" id="A0A546Y7C8"/>